<dbReference type="RefSeq" id="WP_021659872.1">
    <property type="nucleotide sequence ID" value="NZ_FQVY01000001.1"/>
</dbReference>
<dbReference type="Proteomes" id="UP000184089">
    <property type="component" value="Unassembled WGS sequence"/>
</dbReference>
<dbReference type="Proteomes" id="UP000474718">
    <property type="component" value="Unassembled WGS sequence"/>
</dbReference>
<dbReference type="EMBL" id="WWVX01000004">
    <property type="protein sequence ID" value="MZL69548.1"/>
    <property type="molecule type" value="Genomic_DNA"/>
</dbReference>
<evidence type="ECO:0000313" key="1">
    <source>
        <dbReference type="EMBL" id="MZL69548.1"/>
    </source>
</evidence>
<reference evidence="1 4" key="3">
    <citation type="journal article" date="2019" name="Nat. Med.">
        <title>A library of human gut bacterial isolates paired with longitudinal multiomics data enables mechanistic microbiome research.</title>
        <authorList>
            <person name="Poyet M."/>
            <person name="Groussin M."/>
            <person name="Gibbons S.M."/>
            <person name="Avila-Pacheco J."/>
            <person name="Jiang X."/>
            <person name="Kearney S.M."/>
            <person name="Perrotta A.R."/>
            <person name="Berdy B."/>
            <person name="Zhao S."/>
            <person name="Lieberman T.D."/>
            <person name="Swanson P.K."/>
            <person name="Smith M."/>
            <person name="Roesemann S."/>
            <person name="Alexander J.E."/>
            <person name="Rich S.A."/>
            <person name="Livny J."/>
            <person name="Vlamakis H."/>
            <person name="Clish C."/>
            <person name="Bullock K."/>
            <person name="Deik A."/>
            <person name="Scott J."/>
            <person name="Pierce K.A."/>
            <person name="Xavier R.J."/>
            <person name="Alm E.J."/>
        </authorList>
    </citation>
    <scope>NUCLEOTIDE SEQUENCE [LARGE SCALE GENOMIC DNA]</scope>
    <source>
        <strain evidence="1 4">BIOML-A2</strain>
    </source>
</reference>
<reference evidence="2" key="1">
    <citation type="submission" date="2016-11" db="EMBL/GenBank/DDBJ databases">
        <authorList>
            <person name="Varghese N."/>
            <person name="Submissions S."/>
        </authorList>
    </citation>
    <scope>NUCLEOTIDE SEQUENCE</scope>
    <source>
        <strain evidence="2">DSM 4029</strain>
    </source>
</reference>
<name>A0AAQ1MCF2_9FIRM</name>
<gene>
    <name evidence="1" type="ORF">GT747_07225</name>
    <name evidence="2" type="ORF">SAMN05444424_0650</name>
</gene>
<keyword evidence="4" id="KW-1185">Reference proteome</keyword>
<evidence type="ECO:0000313" key="4">
    <source>
        <dbReference type="Proteomes" id="UP000474718"/>
    </source>
</evidence>
<evidence type="ECO:0000313" key="2">
    <source>
        <dbReference type="EMBL" id="SHF77901.1"/>
    </source>
</evidence>
<proteinExistence type="predicted"/>
<comment type="caution">
    <text evidence="2">The sequence shown here is derived from an EMBL/GenBank/DDBJ whole genome shotgun (WGS) entry which is preliminary data.</text>
</comment>
<reference evidence="3" key="2">
    <citation type="submission" date="2016-11" db="EMBL/GenBank/DDBJ databases">
        <authorList>
            <person name="Jaros S."/>
            <person name="Januszkiewicz K."/>
            <person name="Wedrychowicz H."/>
        </authorList>
    </citation>
    <scope>NUCLEOTIDE SEQUENCE [LARGE SCALE GENOMIC DNA]</scope>
    <source>
        <strain evidence="3">DSM 4029</strain>
    </source>
</reference>
<sequence length="58" mass="6507">MNRSYNCLSDLLSGDAEARDAFAQLPGYVQETIRQRGDHVCTREALLSYADKLTRGDD</sequence>
<dbReference type="EMBL" id="FQVY01000001">
    <property type="protein sequence ID" value="SHF77901.1"/>
    <property type="molecule type" value="Genomic_DNA"/>
</dbReference>
<dbReference type="AlphaFoldDB" id="A0AAQ1MCF2"/>
<protein>
    <submittedName>
        <fullName evidence="2">Uncharacterized protein</fullName>
    </submittedName>
</protein>
<evidence type="ECO:0000313" key="3">
    <source>
        <dbReference type="Proteomes" id="UP000184089"/>
    </source>
</evidence>
<accession>A0AAQ1MCF2</accession>
<organism evidence="2 3">
    <name type="scientific">Bittarella massiliensis</name>
    <name type="common">ex Durand et al. 2017</name>
    <dbReference type="NCBI Taxonomy" id="1720313"/>
    <lineage>
        <taxon>Bacteria</taxon>
        <taxon>Bacillati</taxon>
        <taxon>Bacillota</taxon>
        <taxon>Clostridia</taxon>
        <taxon>Eubacteriales</taxon>
        <taxon>Oscillospiraceae</taxon>
        <taxon>Bittarella (ex Durand et al. 2017)</taxon>
    </lineage>
</organism>